<evidence type="ECO:0000313" key="2">
    <source>
        <dbReference type="EMBL" id="MCC9062096.1"/>
    </source>
</evidence>
<keyword evidence="1" id="KW-1133">Transmembrane helix</keyword>
<sequence>MTTKQLCLLGLLFFLISYLFFSKVLPDFQIPIDFAHWFNLIGACFLLSFNDVFPKNKLNAVASIVTALGVIAHIGLCTIDFIMFSFGNNDLAREALSIQISNTPSILYPFIIVGPSLLFIGLSLHAINFIKTNTISVLMVLFGSITIGFSFFILKNGVYMLLSCVVFTSGLGLLLCRKEIEIKTNKQKQFPKL</sequence>
<gene>
    <name evidence="2" type="ORF">LNP81_03745</name>
</gene>
<feature type="transmembrane region" description="Helical" evidence="1">
    <location>
        <begin position="134"/>
        <end position="153"/>
    </location>
</feature>
<comment type="caution">
    <text evidence="2">The sequence shown here is derived from an EMBL/GenBank/DDBJ whole genome shotgun (WGS) entry which is preliminary data.</text>
</comment>
<feature type="transmembrane region" description="Helical" evidence="1">
    <location>
        <begin position="36"/>
        <end position="53"/>
    </location>
</feature>
<organism evidence="2 3">
    <name type="scientific">Flavobacterium piscisymbiosum</name>
    <dbReference type="NCBI Taxonomy" id="2893753"/>
    <lineage>
        <taxon>Bacteria</taxon>
        <taxon>Pseudomonadati</taxon>
        <taxon>Bacteroidota</taxon>
        <taxon>Flavobacteriia</taxon>
        <taxon>Flavobacteriales</taxon>
        <taxon>Flavobacteriaceae</taxon>
        <taxon>Flavobacterium</taxon>
    </lineage>
</organism>
<feature type="transmembrane region" description="Helical" evidence="1">
    <location>
        <begin position="159"/>
        <end position="176"/>
    </location>
</feature>
<dbReference type="RefSeq" id="WP_230033549.1">
    <property type="nucleotide sequence ID" value="NZ_JAJJMM010000001.1"/>
</dbReference>
<feature type="transmembrane region" description="Helical" evidence="1">
    <location>
        <begin position="60"/>
        <end position="86"/>
    </location>
</feature>
<protein>
    <submittedName>
        <fullName evidence="2">Uncharacterized protein</fullName>
    </submittedName>
</protein>
<accession>A0ABS8M9F6</accession>
<proteinExistence type="predicted"/>
<reference evidence="2" key="1">
    <citation type="submission" date="2021-11" db="EMBL/GenBank/DDBJ databases">
        <title>Description of novel Flavobacterium species.</title>
        <authorList>
            <person name="Saticioglu I.B."/>
            <person name="Ay H."/>
            <person name="Altun S."/>
            <person name="Duman M."/>
        </authorList>
    </citation>
    <scope>NUCLEOTIDE SEQUENCE</scope>
    <source>
        <strain evidence="2">F-30</strain>
    </source>
</reference>
<evidence type="ECO:0000313" key="3">
    <source>
        <dbReference type="Proteomes" id="UP001430679"/>
    </source>
</evidence>
<dbReference type="Proteomes" id="UP001430679">
    <property type="component" value="Unassembled WGS sequence"/>
</dbReference>
<dbReference type="EMBL" id="JAJJMM010000001">
    <property type="protein sequence ID" value="MCC9062096.1"/>
    <property type="molecule type" value="Genomic_DNA"/>
</dbReference>
<evidence type="ECO:0000256" key="1">
    <source>
        <dbReference type="SAM" id="Phobius"/>
    </source>
</evidence>
<keyword evidence="1" id="KW-0812">Transmembrane</keyword>
<keyword evidence="3" id="KW-1185">Reference proteome</keyword>
<feature type="transmembrane region" description="Helical" evidence="1">
    <location>
        <begin position="106"/>
        <end position="127"/>
    </location>
</feature>
<keyword evidence="1" id="KW-0472">Membrane</keyword>
<name>A0ABS8M9F6_9FLAO</name>